<sequence>MKKPKNPFSRNFTILIVVVALLIGGGLIFQNEEETEEIPFSSVAQGIQENRIKKIEVKGNALTITTISDEEQKARKEAEVSLTETLKNYGVTPEQLATLDIETKDATGWEKAAPILLSILPPILLIGLLLWFILRGAQKGAGQAFSFGQAKAKMFGGKQGMKQDVTFRDVAGEEEAIEELKEIVEFLKTPKKFLNMGARIPRGVMLMGPPGTGKTLLARAVSGEAGVPFYSISGSEFVEMFVGVGAARVRDLFQNAKKTAPSIIFIDEIDAVGRLRGAGLGGGNDEREQTLNQILSEMDGFEQGVNVIVIAATNRPDVLDPALLRPGRFDRRILIDLPDIQARKNILELHTKGKPVAKDIDIHLLAARTPGFSGADLSNLVNEAAIFAARRNKAKIEQQDMYDAIEKVLLGPERKTRTYLQKDKETAAYHEAGHALVATILPDSDPVHKISIISRGRAGGYTLKLPESESSFRTLAEFEAELAVMLGGYVAEELTFKELTTGASDDLKKASDLARRIVTRYGMSKKLGPVVFGERDEAVFLGKELSERRNYSEEVAKIIDEEVKRLIIAAQETAEKILKKETGQLKKIADALLEKETLEKEEFETLMGIAPKKTSDEKSDSQESAKPTTQAKPSVPASPRQEKTDKE</sequence>
<dbReference type="Pfam" id="PF06480">
    <property type="entry name" value="FtsH_ext"/>
    <property type="match status" value="1"/>
</dbReference>
<dbReference type="HAMAP" id="MF_01458">
    <property type="entry name" value="FtsH"/>
    <property type="match status" value="1"/>
</dbReference>
<keyword evidence="10 14" id="KW-1133">Transmembrane helix</keyword>
<dbReference type="GO" id="GO:0008270">
    <property type="term" value="F:zinc ion binding"/>
    <property type="evidence" value="ECO:0007669"/>
    <property type="project" value="UniProtKB-UniRule"/>
</dbReference>
<comment type="function">
    <text evidence="14">Acts as a processive, ATP-dependent zinc metallopeptidase for both cytoplasmic and membrane proteins. Plays a role in the quality control of integral membrane proteins.</text>
</comment>
<dbReference type="InterPro" id="IPR003960">
    <property type="entry name" value="ATPase_AAA_CS"/>
</dbReference>
<dbReference type="PROSITE" id="PS00674">
    <property type="entry name" value="AAA"/>
    <property type="match status" value="1"/>
</dbReference>
<dbReference type="Pfam" id="PF17862">
    <property type="entry name" value="AAA_lid_3"/>
    <property type="match status" value="1"/>
</dbReference>
<dbReference type="InterPro" id="IPR005936">
    <property type="entry name" value="FtsH"/>
</dbReference>
<dbReference type="GO" id="GO:0006508">
    <property type="term" value="P:proteolysis"/>
    <property type="evidence" value="ECO:0007669"/>
    <property type="project" value="UniProtKB-KW"/>
</dbReference>
<comment type="similarity">
    <text evidence="13 14">In the central section; belongs to the AAA ATPase family.</text>
</comment>
<keyword evidence="5 14" id="KW-0479">Metal-binding</keyword>
<accession>A0A845DAZ9</accession>
<dbReference type="GO" id="GO:0005524">
    <property type="term" value="F:ATP binding"/>
    <property type="evidence" value="ECO:0007669"/>
    <property type="project" value="UniProtKB-UniRule"/>
</dbReference>
<keyword evidence="8 14" id="KW-0862">Zinc</keyword>
<keyword evidence="7 14" id="KW-0378">Hydrolase</keyword>
<comment type="subunit">
    <text evidence="14">Homohexamer.</text>
</comment>
<evidence type="ECO:0000256" key="5">
    <source>
        <dbReference type="ARBA" id="ARBA00022723"/>
    </source>
</evidence>
<keyword evidence="14" id="KW-1003">Cell membrane</keyword>
<dbReference type="GO" id="GO:0016887">
    <property type="term" value="F:ATP hydrolysis activity"/>
    <property type="evidence" value="ECO:0007669"/>
    <property type="project" value="UniProtKB-UniRule"/>
</dbReference>
<dbReference type="InterPro" id="IPR000642">
    <property type="entry name" value="Peptidase_M41"/>
</dbReference>
<keyword evidence="6 14" id="KW-0547">Nucleotide-binding</keyword>
<dbReference type="GO" id="GO:0004222">
    <property type="term" value="F:metalloendopeptidase activity"/>
    <property type="evidence" value="ECO:0007669"/>
    <property type="project" value="InterPro"/>
</dbReference>
<dbReference type="NCBIfam" id="TIGR01241">
    <property type="entry name" value="FtsH_fam"/>
    <property type="match status" value="1"/>
</dbReference>
<dbReference type="EC" id="3.4.24.-" evidence="14"/>
<dbReference type="InterPro" id="IPR003959">
    <property type="entry name" value="ATPase_AAA_core"/>
</dbReference>
<keyword evidence="9 14" id="KW-0067">ATP-binding</keyword>
<dbReference type="SUPFAM" id="SSF140990">
    <property type="entry name" value="FtsH protease domain-like"/>
    <property type="match status" value="1"/>
</dbReference>
<feature type="binding site" evidence="14">
    <location>
        <begin position="208"/>
        <end position="215"/>
    </location>
    <ligand>
        <name>ATP</name>
        <dbReference type="ChEBI" id="CHEBI:30616"/>
    </ligand>
</feature>
<evidence type="ECO:0000256" key="14">
    <source>
        <dbReference type="HAMAP-Rule" id="MF_01458"/>
    </source>
</evidence>
<dbReference type="AlphaFoldDB" id="A0A845DAZ9"/>
<dbReference type="GO" id="GO:0004176">
    <property type="term" value="F:ATP-dependent peptidase activity"/>
    <property type="evidence" value="ECO:0007669"/>
    <property type="project" value="InterPro"/>
</dbReference>
<evidence type="ECO:0000256" key="3">
    <source>
        <dbReference type="ARBA" id="ARBA00022670"/>
    </source>
</evidence>
<feature type="binding site" evidence="14">
    <location>
        <position position="434"/>
    </location>
    <ligand>
        <name>Zn(2+)</name>
        <dbReference type="ChEBI" id="CHEBI:29105"/>
        <note>catalytic</note>
    </ligand>
</feature>
<dbReference type="InterPro" id="IPR050928">
    <property type="entry name" value="ATP-dep_Zn_Metalloprotease"/>
</dbReference>
<dbReference type="Pfam" id="PF01434">
    <property type="entry name" value="Peptidase_M41"/>
    <property type="match status" value="1"/>
</dbReference>
<dbReference type="Gene3D" id="3.40.50.300">
    <property type="entry name" value="P-loop containing nucleotide triphosphate hydrolases"/>
    <property type="match status" value="1"/>
</dbReference>
<evidence type="ECO:0000256" key="1">
    <source>
        <dbReference type="ARBA" id="ARBA00004370"/>
    </source>
</evidence>
<dbReference type="PANTHER" id="PTHR43655:SF2">
    <property type="entry name" value="AFG3 LIKE MATRIX AAA PEPTIDASE SUBUNIT 2, ISOFORM A"/>
    <property type="match status" value="1"/>
</dbReference>
<protein>
    <recommendedName>
        <fullName evidence="14">ATP-dependent zinc metalloprotease FtsH</fullName>
        <ecNumber evidence="14">3.4.24.-</ecNumber>
    </recommendedName>
</protein>
<feature type="transmembrane region" description="Helical" evidence="14">
    <location>
        <begin position="112"/>
        <end position="134"/>
    </location>
</feature>
<comment type="similarity">
    <text evidence="15">Belongs to the AAA ATPase family.</text>
</comment>
<evidence type="ECO:0000259" key="17">
    <source>
        <dbReference type="SMART" id="SM00382"/>
    </source>
</evidence>
<gene>
    <name evidence="18" type="primary">hflB</name>
    <name evidence="14" type="synonym">ftsH</name>
    <name evidence="18" type="ORF">F4X82_03370</name>
</gene>
<evidence type="ECO:0000256" key="13">
    <source>
        <dbReference type="ARBA" id="ARBA00061570"/>
    </source>
</evidence>
<dbReference type="Gene3D" id="1.10.8.60">
    <property type="match status" value="1"/>
</dbReference>
<evidence type="ECO:0000256" key="6">
    <source>
        <dbReference type="ARBA" id="ARBA00022741"/>
    </source>
</evidence>
<evidence type="ECO:0000256" key="10">
    <source>
        <dbReference type="ARBA" id="ARBA00022989"/>
    </source>
</evidence>
<evidence type="ECO:0000256" key="4">
    <source>
        <dbReference type="ARBA" id="ARBA00022692"/>
    </source>
</evidence>
<comment type="subcellular location">
    <subcellularLocation>
        <location evidence="14">Cell membrane</location>
        <topology evidence="14">Multi-pass membrane protein</topology>
        <orientation evidence="14">Cytoplasmic side</orientation>
    </subcellularLocation>
    <subcellularLocation>
        <location evidence="1">Membrane</location>
    </subcellularLocation>
</comment>
<dbReference type="CDD" id="cd19501">
    <property type="entry name" value="RecA-like_FtsH"/>
    <property type="match status" value="1"/>
</dbReference>
<comment type="cofactor">
    <cofactor evidence="14">
        <name>Zn(2+)</name>
        <dbReference type="ChEBI" id="CHEBI:29105"/>
    </cofactor>
    <text evidence="14">Binds 1 zinc ion per subunit.</text>
</comment>
<evidence type="ECO:0000256" key="15">
    <source>
        <dbReference type="RuleBase" id="RU003651"/>
    </source>
</evidence>
<dbReference type="FunFam" id="3.40.50.300:FF:000001">
    <property type="entry name" value="ATP-dependent zinc metalloprotease FtsH"/>
    <property type="match status" value="1"/>
</dbReference>
<dbReference type="SMART" id="SM00382">
    <property type="entry name" value="AAA"/>
    <property type="match status" value="1"/>
</dbReference>
<evidence type="ECO:0000256" key="11">
    <source>
        <dbReference type="ARBA" id="ARBA00023049"/>
    </source>
</evidence>
<feature type="binding site" evidence="14">
    <location>
        <position position="430"/>
    </location>
    <ligand>
        <name>Zn(2+)</name>
        <dbReference type="ChEBI" id="CHEBI:29105"/>
        <note>catalytic</note>
    </ligand>
</feature>
<evidence type="ECO:0000256" key="8">
    <source>
        <dbReference type="ARBA" id="ARBA00022833"/>
    </source>
</evidence>
<feature type="active site" evidence="14">
    <location>
        <position position="431"/>
    </location>
</feature>
<keyword evidence="12 14" id="KW-0472">Membrane</keyword>
<dbReference type="InterPro" id="IPR011546">
    <property type="entry name" value="Pept_M41_FtsH_extracell"/>
</dbReference>
<feature type="region of interest" description="Disordered" evidence="16">
    <location>
        <begin position="604"/>
        <end position="647"/>
    </location>
</feature>
<evidence type="ECO:0000256" key="9">
    <source>
        <dbReference type="ARBA" id="ARBA00022840"/>
    </source>
</evidence>
<dbReference type="PANTHER" id="PTHR43655">
    <property type="entry name" value="ATP-DEPENDENT PROTEASE"/>
    <property type="match status" value="1"/>
</dbReference>
<name>A0A845DAZ9_9BACT</name>
<dbReference type="InterPro" id="IPR003593">
    <property type="entry name" value="AAA+_ATPase"/>
</dbReference>
<comment type="similarity">
    <text evidence="2 14">In the C-terminal section; belongs to the peptidase M41 family.</text>
</comment>
<comment type="caution">
    <text evidence="18">The sequence shown here is derived from an EMBL/GenBank/DDBJ whole genome shotgun (WGS) entry which is preliminary data.</text>
</comment>
<dbReference type="InterPro" id="IPR027417">
    <property type="entry name" value="P-loop_NTPase"/>
</dbReference>
<dbReference type="InterPro" id="IPR041569">
    <property type="entry name" value="AAA_lid_3"/>
</dbReference>
<keyword evidence="11 14" id="KW-0482">Metalloprotease</keyword>
<organism evidence="18 19">
    <name type="scientific">Candidatus Spechtbacteria bacterium SB0662_bin_43</name>
    <dbReference type="NCBI Taxonomy" id="2604897"/>
    <lineage>
        <taxon>Bacteria</taxon>
        <taxon>Candidatus Spechtiibacteriota</taxon>
    </lineage>
</organism>
<dbReference type="Pfam" id="PF00004">
    <property type="entry name" value="AAA"/>
    <property type="match status" value="1"/>
</dbReference>
<reference evidence="18 19" key="1">
    <citation type="submission" date="2019-09" db="EMBL/GenBank/DDBJ databases">
        <title>Characterisation of the sponge microbiome using genome-centric metagenomics.</title>
        <authorList>
            <person name="Engelberts J.P."/>
            <person name="Robbins S.J."/>
            <person name="De Goeij J.M."/>
            <person name="Aranda M."/>
            <person name="Bell S.C."/>
            <person name="Webster N.S."/>
        </authorList>
    </citation>
    <scope>NUCLEOTIDE SEQUENCE [LARGE SCALE GENOMIC DNA]</scope>
    <source>
        <strain evidence="18">SB0662_bin_43</strain>
    </source>
</reference>
<dbReference type="SUPFAM" id="SSF52540">
    <property type="entry name" value="P-loop containing nucleoside triphosphate hydrolases"/>
    <property type="match status" value="1"/>
</dbReference>
<dbReference type="Gene3D" id="1.20.58.760">
    <property type="entry name" value="Peptidase M41"/>
    <property type="match status" value="1"/>
</dbReference>
<evidence type="ECO:0000256" key="2">
    <source>
        <dbReference type="ARBA" id="ARBA00010044"/>
    </source>
</evidence>
<evidence type="ECO:0000313" key="19">
    <source>
        <dbReference type="Proteomes" id="UP000449092"/>
    </source>
</evidence>
<dbReference type="GO" id="GO:0005886">
    <property type="term" value="C:plasma membrane"/>
    <property type="evidence" value="ECO:0007669"/>
    <property type="project" value="UniProtKB-SubCell"/>
</dbReference>
<proteinExistence type="inferred from homology"/>
<evidence type="ECO:0000256" key="16">
    <source>
        <dbReference type="SAM" id="MobiDB-lite"/>
    </source>
</evidence>
<dbReference type="InterPro" id="IPR037219">
    <property type="entry name" value="Peptidase_M41-like"/>
</dbReference>
<feature type="transmembrane region" description="Helical" evidence="14">
    <location>
        <begin position="12"/>
        <end position="29"/>
    </location>
</feature>
<dbReference type="Proteomes" id="UP000449092">
    <property type="component" value="Unassembled WGS sequence"/>
</dbReference>
<keyword evidence="3 14" id="KW-0645">Protease</keyword>
<evidence type="ECO:0000313" key="18">
    <source>
        <dbReference type="EMBL" id="MYE38527.1"/>
    </source>
</evidence>
<evidence type="ECO:0000256" key="7">
    <source>
        <dbReference type="ARBA" id="ARBA00022801"/>
    </source>
</evidence>
<dbReference type="EMBL" id="VXOY01000029">
    <property type="protein sequence ID" value="MYE38527.1"/>
    <property type="molecule type" value="Genomic_DNA"/>
</dbReference>
<feature type="compositionally biased region" description="Basic and acidic residues" evidence="16">
    <location>
        <begin position="613"/>
        <end position="623"/>
    </location>
</feature>
<dbReference type="FunFam" id="1.10.8.60:FF:000001">
    <property type="entry name" value="ATP-dependent zinc metalloprotease FtsH"/>
    <property type="match status" value="1"/>
</dbReference>
<feature type="domain" description="AAA+ ATPase" evidence="17">
    <location>
        <begin position="200"/>
        <end position="339"/>
    </location>
</feature>
<feature type="binding site" evidence="14">
    <location>
        <position position="506"/>
    </location>
    <ligand>
        <name>Zn(2+)</name>
        <dbReference type="ChEBI" id="CHEBI:29105"/>
        <note>catalytic</note>
    </ligand>
</feature>
<evidence type="ECO:0000256" key="12">
    <source>
        <dbReference type="ARBA" id="ARBA00023136"/>
    </source>
</evidence>
<keyword evidence="4 14" id="KW-0812">Transmembrane</keyword>
<dbReference type="GO" id="GO:0030163">
    <property type="term" value="P:protein catabolic process"/>
    <property type="evidence" value="ECO:0007669"/>
    <property type="project" value="UniProtKB-UniRule"/>
</dbReference>
<dbReference type="FunFam" id="1.20.58.760:FF:000001">
    <property type="entry name" value="ATP-dependent zinc metalloprotease FtsH"/>
    <property type="match status" value="1"/>
</dbReference>